<reference evidence="3 4" key="1">
    <citation type="submission" date="2014-12" db="EMBL/GenBank/DDBJ databases">
        <title>Draft genome sequence of Terrisporobacter sp. 08-306576, isolated from the blood culture of a bacteremia patient.</title>
        <authorList>
            <person name="Lund L.C."/>
            <person name="Sydenham T.V."/>
            <person name="Hogh S.V."/>
            <person name="Skov M.N."/>
            <person name="Kemp M."/>
            <person name="Justesen U.S."/>
        </authorList>
    </citation>
    <scope>NUCLEOTIDE SEQUENCE [LARGE SCALE GENOMIC DNA]</scope>
    <source>
        <strain evidence="3 4">08-306576</strain>
    </source>
</reference>
<dbReference type="InterPro" id="IPR051691">
    <property type="entry name" value="Metab_Enz_Cyan_OpOx_G3PDH"/>
</dbReference>
<dbReference type="OrthoDB" id="1749496at2"/>
<dbReference type="Proteomes" id="UP000031189">
    <property type="component" value="Unassembled WGS sequence"/>
</dbReference>
<evidence type="ECO:0000313" key="4">
    <source>
        <dbReference type="Proteomes" id="UP000031189"/>
    </source>
</evidence>
<dbReference type="GO" id="GO:0004497">
    <property type="term" value="F:monooxygenase activity"/>
    <property type="evidence" value="ECO:0007669"/>
    <property type="project" value="UniProtKB-KW"/>
</dbReference>
<gene>
    <name evidence="3" type="ORF">QX51_11205</name>
</gene>
<proteinExistence type="predicted"/>
<accession>A0A0B3VJF6</accession>
<dbReference type="InterPro" id="IPR036188">
    <property type="entry name" value="FAD/NAD-bd_sf"/>
</dbReference>
<dbReference type="PANTHER" id="PTHR42949">
    <property type="entry name" value="ANAEROBIC GLYCEROL-3-PHOSPHATE DEHYDROGENASE SUBUNIT B"/>
    <property type="match status" value="1"/>
</dbReference>
<dbReference type="Pfam" id="PF07992">
    <property type="entry name" value="Pyr_redox_2"/>
    <property type="match status" value="1"/>
</dbReference>
<dbReference type="PANTHER" id="PTHR42949:SF3">
    <property type="entry name" value="ANAEROBIC GLYCEROL-3-PHOSPHATE DEHYDROGENASE SUBUNIT B"/>
    <property type="match status" value="1"/>
</dbReference>
<dbReference type="RefSeq" id="WP_039679996.1">
    <property type="nucleotide sequence ID" value="NZ_JAWGXO010000019.1"/>
</dbReference>
<evidence type="ECO:0000256" key="1">
    <source>
        <dbReference type="ARBA" id="ARBA00023002"/>
    </source>
</evidence>
<dbReference type="PRINTS" id="PR00368">
    <property type="entry name" value="FADPNR"/>
</dbReference>
<organism evidence="3 4">
    <name type="scientific">Terrisporobacter othiniensis</name>
    <dbReference type="NCBI Taxonomy" id="1577792"/>
    <lineage>
        <taxon>Bacteria</taxon>
        <taxon>Bacillati</taxon>
        <taxon>Bacillota</taxon>
        <taxon>Clostridia</taxon>
        <taxon>Peptostreptococcales</taxon>
        <taxon>Peptostreptococcaceae</taxon>
        <taxon>Terrisporobacter</taxon>
    </lineage>
</organism>
<keyword evidence="1" id="KW-0560">Oxidoreductase</keyword>
<sequence>MAVYELIIVGGGAAGMLCAIEAKRLGIKNVLLIEKDNILGGALCLGNYNISNELKITGKFYRKYLIEEYERYNIETKLNTMVLKIEENKEVLCTSPANGIEKIKGDKIILANGAKEGSRKAIAMVGSRCSGIYTVGMAKKIFAMDNIVPGRKILINGWNTLYMIEKELKRSNVEIVGIISDKEDINTYGLTENIYYNYEISNIQGRGRVEKVILNNGDEEIEVACDTILFAKSQLSDGLVAMRSGIKLNPDTTGPEVNDEYMTSKEGVYACGNGIYIHNYIEEIERESSLIIEEIINNK</sequence>
<evidence type="ECO:0000259" key="2">
    <source>
        <dbReference type="Pfam" id="PF07992"/>
    </source>
</evidence>
<dbReference type="InterPro" id="IPR023753">
    <property type="entry name" value="FAD/NAD-binding_dom"/>
</dbReference>
<dbReference type="STRING" id="1577792.QX51_11205"/>
<keyword evidence="4" id="KW-1185">Reference proteome</keyword>
<evidence type="ECO:0000313" key="3">
    <source>
        <dbReference type="EMBL" id="KHS56921.1"/>
    </source>
</evidence>
<dbReference type="SUPFAM" id="SSF51905">
    <property type="entry name" value="FAD/NAD(P)-binding domain"/>
    <property type="match status" value="1"/>
</dbReference>
<dbReference type="Gene3D" id="3.50.50.60">
    <property type="entry name" value="FAD/NAD(P)-binding domain"/>
    <property type="match status" value="2"/>
</dbReference>
<protein>
    <submittedName>
        <fullName evidence="3">Monooxygenase</fullName>
    </submittedName>
</protein>
<dbReference type="EMBL" id="JWHR01000099">
    <property type="protein sequence ID" value="KHS56921.1"/>
    <property type="molecule type" value="Genomic_DNA"/>
</dbReference>
<dbReference type="PRINTS" id="PR00469">
    <property type="entry name" value="PNDRDTASEII"/>
</dbReference>
<keyword evidence="3" id="KW-0503">Monooxygenase</keyword>
<name>A0A0B3VJF6_9FIRM</name>
<dbReference type="AlphaFoldDB" id="A0A0B3VJF6"/>
<feature type="domain" description="FAD/NAD(P)-binding" evidence="2">
    <location>
        <begin position="5"/>
        <end position="116"/>
    </location>
</feature>
<comment type="caution">
    <text evidence="3">The sequence shown here is derived from an EMBL/GenBank/DDBJ whole genome shotgun (WGS) entry which is preliminary data.</text>
</comment>